<dbReference type="Proteomes" id="UP000267251">
    <property type="component" value="Unassembled WGS sequence"/>
</dbReference>
<sequence>GFLLDSLSVSMLLPVLFVSTAVHFYSIGYMDGDPHIQRFFSYLSLFTFFMLILVCADNFF</sequence>
<protein>
    <submittedName>
        <fullName evidence="7">NADH-ubiquinone oxidoreductase</fullName>
    </submittedName>
</protein>
<dbReference type="PANTHER" id="PTHR42829">
    <property type="entry name" value="NADH-UBIQUINONE OXIDOREDUCTASE CHAIN 5"/>
    <property type="match status" value="1"/>
</dbReference>
<gene>
    <name evidence="7" type="ORF">BJ684DRAFT_3421</name>
</gene>
<dbReference type="GO" id="GO:0042773">
    <property type="term" value="P:ATP synthesis coupled electron transport"/>
    <property type="evidence" value="ECO:0007669"/>
    <property type="project" value="InterPro"/>
</dbReference>
<keyword evidence="8" id="KW-1185">Reference proteome</keyword>
<dbReference type="GO" id="GO:0015990">
    <property type="term" value="P:electron transport coupled proton transport"/>
    <property type="evidence" value="ECO:0007669"/>
    <property type="project" value="TreeGrafter"/>
</dbReference>
<dbReference type="GO" id="GO:0003954">
    <property type="term" value="F:NADH dehydrogenase activity"/>
    <property type="evidence" value="ECO:0007669"/>
    <property type="project" value="TreeGrafter"/>
</dbReference>
<feature type="domain" description="NADH-Ubiquinone oxidoreductase (complex I) chain 5 N-terminal" evidence="6">
    <location>
        <begin position="1"/>
        <end position="40"/>
    </location>
</feature>
<dbReference type="PRINTS" id="PR01434">
    <property type="entry name" value="NADHDHGNASE5"/>
</dbReference>
<evidence type="ECO:0000256" key="5">
    <source>
        <dbReference type="SAM" id="Phobius"/>
    </source>
</evidence>
<dbReference type="InterPro" id="IPR001516">
    <property type="entry name" value="Proton_antipo_N"/>
</dbReference>
<dbReference type="AlphaFoldDB" id="A0A4P9Y1M6"/>
<feature type="transmembrane region" description="Helical" evidence="5">
    <location>
        <begin position="39"/>
        <end position="59"/>
    </location>
</feature>
<dbReference type="PANTHER" id="PTHR42829:SF2">
    <property type="entry name" value="NADH-UBIQUINONE OXIDOREDUCTASE CHAIN 5"/>
    <property type="match status" value="1"/>
</dbReference>
<dbReference type="OrthoDB" id="2686308at2759"/>
<evidence type="ECO:0000256" key="4">
    <source>
        <dbReference type="ARBA" id="ARBA00023136"/>
    </source>
</evidence>
<evidence type="ECO:0000256" key="3">
    <source>
        <dbReference type="ARBA" id="ARBA00022989"/>
    </source>
</evidence>
<feature type="non-terminal residue" evidence="7">
    <location>
        <position position="60"/>
    </location>
</feature>
<evidence type="ECO:0000313" key="7">
    <source>
        <dbReference type="EMBL" id="RKP11971.1"/>
    </source>
</evidence>
<dbReference type="Pfam" id="PF00662">
    <property type="entry name" value="Proton_antipo_N"/>
    <property type="match status" value="1"/>
</dbReference>
<name>A0A4P9Y1M6_9FUNG</name>
<evidence type="ECO:0000256" key="2">
    <source>
        <dbReference type="ARBA" id="ARBA00022692"/>
    </source>
</evidence>
<keyword evidence="2 5" id="KW-0812">Transmembrane</keyword>
<proteinExistence type="predicted"/>
<dbReference type="EMBL" id="KZ988549">
    <property type="protein sequence ID" value="RKP11971.1"/>
    <property type="molecule type" value="Genomic_DNA"/>
</dbReference>
<dbReference type="GO" id="GO:0008137">
    <property type="term" value="F:NADH dehydrogenase (ubiquinone) activity"/>
    <property type="evidence" value="ECO:0007669"/>
    <property type="project" value="InterPro"/>
</dbReference>
<reference evidence="8" key="1">
    <citation type="journal article" date="2018" name="Nat. Microbiol.">
        <title>Leveraging single-cell genomics to expand the fungal tree of life.</title>
        <authorList>
            <person name="Ahrendt S.R."/>
            <person name="Quandt C.A."/>
            <person name="Ciobanu D."/>
            <person name="Clum A."/>
            <person name="Salamov A."/>
            <person name="Andreopoulos B."/>
            <person name="Cheng J.F."/>
            <person name="Woyke T."/>
            <person name="Pelin A."/>
            <person name="Henrissat B."/>
            <person name="Reynolds N.K."/>
            <person name="Benny G.L."/>
            <person name="Smith M.E."/>
            <person name="James T.Y."/>
            <person name="Grigoriev I.V."/>
        </authorList>
    </citation>
    <scope>NUCLEOTIDE SEQUENCE [LARGE SCALE GENOMIC DNA]</scope>
</reference>
<comment type="subcellular location">
    <subcellularLocation>
        <location evidence="1">Membrane</location>
        <topology evidence="1">Multi-pass membrane protein</topology>
    </subcellularLocation>
</comment>
<dbReference type="GO" id="GO:0016020">
    <property type="term" value="C:membrane"/>
    <property type="evidence" value="ECO:0007669"/>
    <property type="project" value="UniProtKB-SubCell"/>
</dbReference>
<accession>A0A4P9Y1M6</accession>
<evidence type="ECO:0000313" key="8">
    <source>
        <dbReference type="Proteomes" id="UP000267251"/>
    </source>
</evidence>
<keyword evidence="3 5" id="KW-1133">Transmembrane helix</keyword>
<keyword evidence="7" id="KW-0830">Ubiquinone</keyword>
<evidence type="ECO:0000259" key="6">
    <source>
        <dbReference type="Pfam" id="PF00662"/>
    </source>
</evidence>
<feature type="transmembrane region" description="Helical" evidence="5">
    <location>
        <begin position="6"/>
        <end position="27"/>
    </location>
</feature>
<feature type="non-terminal residue" evidence="7">
    <location>
        <position position="1"/>
    </location>
</feature>
<evidence type="ECO:0000256" key="1">
    <source>
        <dbReference type="ARBA" id="ARBA00004141"/>
    </source>
</evidence>
<keyword evidence="4 5" id="KW-0472">Membrane</keyword>
<dbReference type="InterPro" id="IPR003945">
    <property type="entry name" value="NU5C-like"/>
</dbReference>
<organism evidence="7 8">
    <name type="scientific">Piptocephalis cylindrospora</name>
    <dbReference type="NCBI Taxonomy" id="1907219"/>
    <lineage>
        <taxon>Eukaryota</taxon>
        <taxon>Fungi</taxon>
        <taxon>Fungi incertae sedis</taxon>
        <taxon>Zoopagomycota</taxon>
        <taxon>Zoopagomycotina</taxon>
        <taxon>Zoopagomycetes</taxon>
        <taxon>Zoopagales</taxon>
        <taxon>Piptocephalidaceae</taxon>
        <taxon>Piptocephalis</taxon>
    </lineage>
</organism>